<sequence length="404" mass="42018">MTEAGNGAAAWRFLVLICGGVVLSLTTWFSATAVVPELTVAWDLSVSGAAWMTNGVQLGFVCGALLSAGLNLPDLLRPERLMAGAALLAAAANLTLLVEPGQAGAIAARVLTGFALAGVYPPALKLMSTWFRKGRGLALGLLIGALTLGSALPHLFRGLGAALDWQTVVTTSSACSLAAALLFLFTLREGPYPFAAARLDPRQFGVVLRSRALMLANIGYFGHMWELYAMWGWFLAYAAAASPAALGGNPSLLTFLVVAAGVPGCILGGILSDRIGRSLTTAILMGLSGSSALAIGLAFDGPTWAFVTIALIWGLTIVGDSAQFSAAVTELADSRFVGSALALQLGLGFALTVLAIWLTPAVATWLGSWRWAFLVLVPGPLAGVTAMLLLRRHPDAQRMAQGRR</sequence>
<evidence type="ECO:0000313" key="7">
    <source>
        <dbReference type="Proteomes" id="UP001596516"/>
    </source>
</evidence>
<dbReference type="SUPFAM" id="SSF103473">
    <property type="entry name" value="MFS general substrate transporter"/>
    <property type="match status" value="1"/>
</dbReference>
<dbReference type="InterPro" id="IPR011701">
    <property type="entry name" value="MFS"/>
</dbReference>
<feature type="transmembrane region" description="Helical" evidence="4">
    <location>
        <begin position="49"/>
        <end position="69"/>
    </location>
</feature>
<dbReference type="InterPro" id="IPR036259">
    <property type="entry name" value="MFS_trans_sf"/>
</dbReference>
<feature type="transmembrane region" description="Helical" evidence="4">
    <location>
        <begin position="104"/>
        <end position="124"/>
    </location>
</feature>
<proteinExistence type="predicted"/>
<evidence type="ECO:0000313" key="6">
    <source>
        <dbReference type="EMBL" id="MFC7705929.1"/>
    </source>
</evidence>
<dbReference type="InterPro" id="IPR020846">
    <property type="entry name" value="MFS_dom"/>
</dbReference>
<feature type="transmembrane region" description="Helical" evidence="4">
    <location>
        <begin position="9"/>
        <end position="29"/>
    </location>
</feature>
<keyword evidence="1 4" id="KW-0812">Transmembrane</keyword>
<keyword evidence="3 4" id="KW-0472">Membrane</keyword>
<feature type="transmembrane region" description="Helical" evidence="4">
    <location>
        <begin position="81"/>
        <end position="98"/>
    </location>
</feature>
<organism evidence="6 7">
    <name type="scientific">Plastorhodobacter daqingensis</name>
    <dbReference type="NCBI Taxonomy" id="1387281"/>
    <lineage>
        <taxon>Bacteria</taxon>
        <taxon>Pseudomonadati</taxon>
        <taxon>Pseudomonadota</taxon>
        <taxon>Alphaproteobacteria</taxon>
        <taxon>Rhodobacterales</taxon>
        <taxon>Paracoccaceae</taxon>
        <taxon>Plastorhodobacter</taxon>
    </lineage>
</organism>
<feature type="transmembrane region" description="Helical" evidence="4">
    <location>
        <begin position="279"/>
        <end position="299"/>
    </location>
</feature>
<keyword evidence="7" id="KW-1185">Reference proteome</keyword>
<evidence type="ECO:0000259" key="5">
    <source>
        <dbReference type="PROSITE" id="PS50850"/>
    </source>
</evidence>
<feature type="domain" description="Major facilitator superfamily (MFS) profile" evidence="5">
    <location>
        <begin position="12"/>
        <end position="397"/>
    </location>
</feature>
<dbReference type="Proteomes" id="UP001596516">
    <property type="component" value="Unassembled WGS sequence"/>
</dbReference>
<dbReference type="Pfam" id="PF07690">
    <property type="entry name" value="MFS_1"/>
    <property type="match status" value="1"/>
</dbReference>
<reference evidence="7" key="1">
    <citation type="journal article" date="2019" name="Int. J. Syst. Evol. Microbiol.">
        <title>The Global Catalogue of Microorganisms (GCM) 10K type strain sequencing project: providing services to taxonomists for standard genome sequencing and annotation.</title>
        <authorList>
            <consortium name="The Broad Institute Genomics Platform"/>
            <consortium name="The Broad Institute Genome Sequencing Center for Infectious Disease"/>
            <person name="Wu L."/>
            <person name="Ma J."/>
        </authorList>
    </citation>
    <scope>NUCLEOTIDE SEQUENCE [LARGE SCALE GENOMIC DNA]</scope>
    <source>
        <strain evidence="7">CGMCC 1.12750</strain>
    </source>
</reference>
<dbReference type="Gene3D" id="1.20.1250.20">
    <property type="entry name" value="MFS general substrate transporter like domains"/>
    <property type="match status" value="2"/>
</dbReference>
<evidence type="ECO:0000256" key="1">
    <source>
        <dbReference type="ARBA" id="ARBA00022692"/>
    </source>
</evidence>
<name>A0ABW2UR64_9RHOB</name>
<evidence type="ECO:0000256" key="2">
    <source>
        <dbReference type="ARBA" id="ARBA00022989"/>
    </source>
</evidence>
<feature type="transmembrane region" description="Helical" evidence="4">
    <location>
        <begin position="305"/>
        <end position="324"/>
    </location>
</feature>
<feature type="transmembrane region" description="Helical" evidence="4">
    <location>
        <begin position="218"/>
        <end position="240"/>
    </location>
</feature>
<gene>
    <name evidence="6" type="ORF">ACFQXB_17235</name>
</gene>
<feature type="transmembrane region" description="Helical" evidence="4">
    <location>
        <begin position="336"/>
        <end position="359"/>
    </location>
</feature>
<feature type="transmembrane region" description="Helical" evidence="4">
    <location>
        <begin position="136"/>
        <end position="156"/>
    </location>
</feature>
<feature type="transmembrane region" description="Helical" evidence="4">
    <location>
        <begin position="371"/>
        <end position="390"/>
    </location>
</feature>
<comment type="caution">
    <text evidence="6">The sequence shown here is derived from an EMBL/GenBank/DDBJ whole genome shotgun (WGS) entry which is preliminary data.</text>
</comment>
<evidence type="ECO:0000256" key="3">
    <source>
        <dbReference type="ARBA" id="ARBA00023136"/>
    </source>
</evidence>
<protein>
    <submittedName>
        <fullName evidence="6">MFS transporter</fullName>
    </submittedName>
</protein>
<dbReference type="PANTHER" id="PTHR23521:SF3">
    <property type="entry name" value="MFS TRANSPORTER"/>
    <property type="match status" value="1"/>
</dbReference>
<keyword evidence="2 4" id="KW-1133">Transmembrane helix</keyword>
<accession>A0ABW2UR64</accession>
<evidence type="ECO:0000256" key="4">
    <source>
        <dbReference type="SAM" id="Phobius"/>
    </source>
</evidence>
<feature type="transmembrane region" description="Helical" evidence="4">
    <location>
        <begin position="168"/>
        <end position="187"/>
    </location>
</feature>
<dbReference type="PANTHER" id="PTHR23521">
    <property type="entry name" value="TRANSPORTER MFS SUPERFAMILY"/>
    <property type="match status" value="1"/>
</dbReference>
<dbReference type="PROSITE" id="PS50850">
    <property type="entry name" value="MFS"/>
    <property type="match status" value="1"/>
</dbReference>
<dbReference type="EMBL" id="JBHTFQ010000011">
    <property type="protein sequence ID" value="MFC7705929.1"/>
    <property type="molecule type" value="Genomic_DNA"/>
</dbReference>
<feature type="transmembrane region" description="Helical" evidence="4">
    <location>
        <begin position="252"/>
        <end position="272"/>
    </location>
</feature>
<dbReference type="RefSeq" id="WP_377406351.1">
    <property type="nucleotide sequence ID" value="NZ_JBHTFQ010000011.1"/>
</dbReference>